<dbReference type="EMBL" id="JAKMUT010000002">
    <property type="protein sequence ID" value="MCZ9289287.1"/>
    <property type="molecule type" value="Genomic_DNA"/>
</dbReference>
<reference evidence="3" key="1">
    <citation type="submission" date="2022-02" db="EMBL/GenBank/DDBJ databases">
        <title>Corynebacterium sp. from urogenital microbiome.</title>
        <authorList>
            <person name="Cappelli E.A."/>
            <person name="Ribeiro T.G."/>
            <person name="Peixe L."/>
        </authorList>
    </citation>
    <scope>NUCLEOTIDE SEQUENCE</scope>
    <source>
        <strain evidence="3">C8Ua_174</strain>
    </source>
</reference>
<evidence type="ECO:0000313" key="3">
    <source>
        <dbReference type="EMBL" id="MCZ9289287.1"/>
    </source>
</evidence>
<protein>
    <submittedName>
        <fullName evidence="3">DUF3515 domain-containing protein</fullName>
    </submittedName>
</protein>
<evidence type="ECO:0000256" key="2">
    <source>
        <dbReference type="SAM" id="Phobius"/>
    </source>
</evidence>
<proteinExistence type="predicted"/>
<dbReference type="RefSeq" id="WP_269944224.1">
    <property type="nucleotide sequence ID" value="NZ_JAKMUT010000002.1"/>
</dbReference>
<keyword evidence="4" id="KW-1185">Reference proteome</keyword>
<dbReference type="AlphaFoldDB" id="A0A9X3LJK0"/>
<dbReference type="Proteomes" id="UP001146469">
    <property type="component" value="Unassembled WGS sequence"/>
</dbReference>
<sequence>MSDESTSPVSTPRYLLVLSTVLAILLIVVVIVAAKITMDKKVYAPVAMGPVDAPEASSQVCADFVAALPRDLDRFRSVEVRDPAPDGAAAYRDSSGAELSVRCGVNVPDQYTLLSPVFTSGDARWTAVSDATPGSDLRTWYAVGGSPAVAVTASSDVGSALEGVGSTLSSLYDANSPAKPAPYPLSEAPVAGGSGGSGKAGGSSGSDKAGDSGEGGTSGGATESPACRKFLESLPDSLGDWRLAHISAGSSDLKNPDALPEGVDKSVFDKAPSGSATYLAEGHEPVVIRCGLEMPEAYEPGANLTQVDDVPWFSDPSLSRGSTMGHWYALGREQIVGLAMPQSAGEEVITSVTSAISDSLKKTERQPTPAQQ</sequence>
<keyword evidence="2" id="KW-0472">Membrane</keyword>
<dbReference type="InterPro" id="IPR021903">
    <property type="entry name" value="DUF3515"/>
</dbReference>
<accession>A0A9X3LJK0</accession>
<feature type="region of interest" description="Disordered" evidence="1">
    <location>
        <begin position="183"/>
        <end position="224"/>
    </location>
</feature>
<evidence type="ECO:0000256" key="1">
    <source>
        <dbReference type="SAM" id="MobiDB-lite"/>
    </source>
</evidence>
<feature type="compositionally biased region" description="Gly residues" evidence="1">
    <location>
        <begin position="192"/>
        <end position="204"/>
    </location>
</feature>
<organism evidence="3 4">
    <name type="scientific">Corynebacterium evansiae</name>
    <dbReference type="NCBI Taxonomy" id="2913499"/>
    <lineage>
        <taxon>Bacteria</taxon>
        <taxon>Bacillati</taxon>
        <taxon>Actinomycetota</taxon>
        <taxon>Actinomycetes</taxon>
        <taxon>Mycobacteriales</taxon>
        <taxon>Corynebacteriaceae</taxon>
        <taxon>Corynebacterium</taxon>
    </lineage>
</organism>
<feature type="transmembrane region" description="Helical" evidence="2">
    <location>
        <begin position="14"/>
        <end position="34"/>
    </location>
</feature>
<keyword evidence="2" id="KW-1133">Transmembrane helix</keyword>
<dbReference type="Pfam" id="PF12028">
    <property type="entry name" value="DUF3515"/>
    <property type="match status" value="2"/>
</dbReference>
<keyword evidence="2" id="KW-0812">Transmembrane</keyword>
<evidence type="ECO:0000313" key="4">
    <source>
        <dbReference type="Proteomes" id="UP001146469"/>
    </source>
</evidence>
<gene>
    <name evidence="3" type="ORF">L8V00_03560</name>
</gene>
<comment type="caution">
    <text evidence="3">The sequence shown here is derived from an EMBL/GenBank/DDBJ whole genome shotgun (WGS) entry which is preliminary data.</text>
</comment>
<name>A0A9X3LJK0_9CORY</name>